<dbReference type="SUPFAM" id="SSF143744">
    <property type="entry name" value="GlcG-like"/>
    <property type="match status" value="1"/>
</dbReference>
<dbReference type="PANTHER" id="PTHR28255">
    <property type="match status" value="1"/>
</dbReference>
<dbReference type="InterPro" id="IPR005624">
    <property type="entry name" value="PduO/GlcC-like"/>
</dbReference>
<dbReference type="EMBL" id="JAFMNU010000001">
    <property type="protein sequence ID" value="MBO0622819.1"/>
    <property type="molecule type" value="Genomic_DNA"/>
</dbReference>
<keyword evidence="2" id="KW-1185">Reference proteome</keyword>
<evidence type="ECO:0000313" key="1">
    <source>
        <dbReference type="EMBL" id="MBO0622819.1"/>
    </source>
</evidence>
<organism evidence="1 2">
    <name type="scientific">Bifidobacterium asteroides</name>
    <dbReference type="NCBI Taxonomy" id="1684"/>
    <lineage>
        <taxon>Bacteria</taxon>
        <taxon>Bacillati</taxon>
        <taxon>Actinomycetota</taxon>
        <taxon>Actinomycetes</taxon>
        <taxon>Bifidobacteriales</taxon>
        <taxon>Bifidobacteriaceae</taxon>
        <taxon>Bifidobacterium</taxon>
    </lineage>
</organism>
<dbReference type="Pfam" id="PF03928">
    <property type="entry name" value="HbpS-like"/>
    <property type="match status" value="1"/>
</dbReference>
<evidence type="ECO:0000313" key="2">
    <source>
        <dbReference type="Proteomes" id="UP000664299"/>
    </source>
</evidence>
<gene>
    <name evidence="1" type="ORF">J1F30_00265</name>
</gene>
<dbReference type="NCBIfam" id="NF002696">
    <property type="entry name" value="PRK02487.1-5"/>
    <property type="match status" value="1"/>
</dbReference>
<dbReference type="Proteomes" id="UP000664299">
    <property type="component" value="Unassembled WGS sequence"/>
</dbReference>
<dbReference type="InterPro" id="IPR010371">
    <property type="entry name" value="YBR137W-like"/>
</dbReference>
<reference evidence="1" key="1">
    <citation type="submission" date="2021-03" db="EMBL/GenBank/DDBJ databases">
        <title>Genome sequence of Bifidobacterium asteroides strain wkB204 isolated from a honey bee gut.</title>
        <authorList>
            <person name="Motta E.V.S."/>
            <person name="Kwong W.K."/>
            <person name="Moran N.A."/>
        </authorList>
    </citation>
    <scope>NUCLEOTIDE SEQUENCE</scope>
    <source>
        <strain evidence="1">WkB204</strain>
    </source>
</reference>
<accession>A0ABS3IR22</accession>
<protein>
    <submittedName>
        <fullName evidence="1">Heme-degrading domain-containing protein</fullName>
    </submittedName>
</protein>
<proteinExistence type="predicted"/>
<dbReference type="PANTHER" id="PTHR28255:SF1">
    <property type="entry name" value="UPF0303 PROTEIN YBR137W"/>
    <property type="match status" value="1"/>
</dbReference>
<comment type="caution">
    <text evidence="1">The sequence shown here is derived from an EMBL/GenBank/DDBJ whole genome shotgun (WGS) entry which is preliminary data.</text>
</comment>
<name>A0ABS3IR22_9BIFI</name>
<dbReference type="PIRSF" id="PIRSF008757">
    <property type="entry name" value="UCP008757"/>
    <property type="match status" value="1"/>
</dbReference>
<dbReference type="InterPro" id="IPR038084">
    <property type="entry name" value="PduO/GlcC-like_sf"/>
</dbReference>
<dbReference type="Gene3D" id="3.30.450.150">
    <property type="entry name" value="Haem-degrading domain"/>
    <property type="match status" value="1"/>
</dbReference>
<sequence>MMKQISVDAVVKRYNEYKAIFDANEGKLAERKQFIESQEKELRFSDFSVDDAWEVGSAIYAAAHRLQLPVAIDIRLGLQRAFHAAIPGAAEDNDAWAERKGNVVLAYGHASLYVGTDFQQKEEDFDVSSRRNAHDFAAHGGAFPLLLPSGLVFGVTAVSGLPSIYDHSLVTATLKEFVSAQ</sequence>